<feature type="transmembrane region" description="Helical" evidence="6">
    <location>
        <begin position="248"/>
        <end position="280"/>
    </location>
</feature>
<keyword evidence="3 6" id="KW-0812">Transmembrane</keyword>
<proteinExistence type="predicted"/>
<comment type="caution">
    <text evidence="7">The sequence shown here is derived from an EMBL/GenBank/DDBJ whole genome shotgun (WGS) entry which is preliminary data.</text>
</comment>
<comment type="subcellular location">
    <subcellularLocation>
        <location evidence="1">Membrane</location>
        <topology evidence="1">Multi-pass membrane protein</topology>
    </subcellularLocation>
</comment>
<name>A0ABN9TPJ3_9DINO</name>
<sequence>SSHFGSRPSFSRYFGCEEELLLDAMLPAPIKLAIGVAGIYASFMYYGSLQEDVLTFKDASGGKFKYSWFLQAIEAVANVVFGFVLMLAIEGFRLHKMPQFPYLLSGGLQVSAKYFTTQSMVAGVSFPVATLAKSSKMVPVLIGQLLLGSAKYTTREYLNVALIVAGAGLVSMAGKSKAGKQDSIMGLLCLCGSLACDGSVAGAQRSLKKKLSESGLKEKNFEMQFLTNFYMALTALGFAAVFQEFVPAMLFILASPVIFTKIALFAACSAFGQAVIFFVISEFDSLVCSTVTTTRKIFSVLLSVFTKGHSMNAQGWFGISLACVGILSELHDKLQIQQASSPRSRMSLRRRRNETRRSRIIQGVVGQRVEVRGQSLA</sequence>
<organism evidence="7 8">
    <name type="scientific">Prorocentrum cordatum</name>
    <dbReference type="NCBI Taxonomy" id="2364126"/>
    <lineage>
        <taxon>Eukaryota</taxon>
        <taxon>Sar</taxon>
        <taxon>Alveolata</taxon>
        <taxon>Dinophyceae</taxon>
        <taxon>Prorocentrales</taxon>
        <taxon>Prorocentraceae</taxon>
        <taxon>Prorocentrum</taxon>
    </lineage>
</organism>
<feature type="transmembrane region" description="Helical" evidence="6">
    <location>
        <begin position="157"/>
        <end position="173"/>
    </location>
</feature>
<evidence type="ECO:0000256" key="5">
    <source>
        <dbReference type="ARBA" id="ARBA00023136"/>
    </source>
</evidence>
<dbReference type="InterPro" id="IPR013657">
    <property type="entry name" value="SCL35B1-4/HUT1"/>
</dbReference>
<dbReference type="PANTHER" id="PTHR10778:SF18">
    <property type="entry name" value="SUGAR PHOSPHATE TRANSPORTER DOMAIN-CONTAINING PROTEIN"/>
    <property type="match status" value="1"/>
</dbReference>
<evidence type="ECO:0000313" key="7">
    <source>
        <dbReference type="EMBL" id="CAK0847111.1"/>
    </source>
</evidence>
<protein>
    <recommendedName>
        <fullName evidence="9">Sugar phosphate transporter domain-containing protein</fullName>
    </recommendedName>
</protein>
<dbReference type="PANTHER" id="PTHR10778">
    <property type="entry name" value="SOLUTE CARRIER FAMILY 35 MEMBER B"/>
    <property type="match status" value="1"/>
</dbReference>
<feature type="transmembrane region" description="Helical" evidence="6">
    <location>
        <begin position="185"/>
        <end position="204"/>
    </location>
</feature>
<evidence type="ECO:0000256" key="1">
    <source>
        <dbReference type="ARBA" id="ARBA00004141"/>
    </source>
</evidence>
<evidence type="ECO:0000313" key="8">
    <source>
        <dbReference type="Proteomes" id="UP001189429"/>
    </source>
</evidence>
<dbReference type="Pfam" id="PF08449">
    <property type="entry name" value="UAA"/>
    <property type="match status" value="1"/>
</dbReference>
<dbReference type="EMBL" id="CAUYUJ010014872">
    <property type="protein sequence ID" value="CAK0847111.1"/>
    <property type="molecule type" value="Genomic_DNA"/>
</dbReference>
<keyword evidence="5 6" id="KW-0472">Membrane</keyword>
<dbReference type="Proteomes" id="UP001189429">
    <property type="component" value="Unassembled WGS sequence"/>
</dbReference>
<reference evidence="7" key="1">
    <citation type="submission" date="2023-10" db="EMBL/GenBank/DDBJ databases">
        <authorList>
            <person name="Chen Y."/>
            <person name="Shah S."/>
            <person name="Dougan E. K."/>
            <person name="Thang M."/>
            <person name="Chan C."/>
        </authorList>
    </citation>
    <scope>NUCLEOTIDE SEQUENCE [LARGE SCALE GENOMIC DNA]</scope>
</reference>
<keyword evidence="4 6" id="KW-1133">Transmembrane helix</keyword>
<feature type="transmembrane region" description="Helical" evidence="6">
    <location>
        <begin position="66"/>
        <end position="89"/>
    </location>
</feature>
<keyword evidence="8" id="KW-1185">Reference proteome</keyword>
<evidence type="ECO:0000256" key="2">
    <source>
        <dbReference type="ARBA" id="ARBA00022448"/>
    </source>
</evidence>
<feature type="transmembrane region" description="Helical" evidence="6">
    <location>
        <begin position="20"/>
        <end position="46"/>
    </location>
</feature>
<keyword evidence="2" id="KW-0813">Transport</keyword>
<accession>A0ABN9TPJ3</accession>
<evidence type="ECO:0000256" key="3">
    <source>
        <dbReference type="ARBA" id="ARBA00022692"/>
    </source>
</evidence>
<feature type="non-terminal residue" evidence="7">
    <location>
        <position position="1"/>
    </location>
</feature>
<feature type="transmembrane region" description="Helical" evidence="6">
    <location>
        <begin position="225"/>
        <end position="242"/>
    </location>
</feature>
<evidence type="ECO:0000256" key="6">
    <source>
        <dbReference type="SAM" id="Phobius"/>
    </source>
</evidence>
<evidence type="ECO:0008006" key="9">
    <source>
        <dbReference type="Google" id="ProtNLM"/>
    </source>
</evidence>
<evidence type="ECO:0000256" key="4">
    <source>
        <dbReference type="ARBA" id="ARBA00022989"/>
    </source>
</evidence>
<gene>
    <name evidence="7" type="ORF">PCOR1329_LOCUS40408</name>
</gene>